<gene>
    <name evidence="2" type="ORF">PV517_40330</name>
</gene>
<organism evidence="2 3">
    <name type="scientific">Streptomyces griseiscabiei</name>
    <dbReference type="NCBI Taxonomy" id="2993540"/>
    <lineage>
        <taxon>Bacteria</taxon>
        <taxon>Bacillati</taxon>
        <taxon>Actinomycetota</taxon>
        <taxon>Actinomycetes</taxon>
        <taxon>Kitasatosporales</taxon>
        <taxon>Streptomycetaceae</taxon>
        <taxon>Streptomyces</taxon>
    </lineage>
</organism>
<dbReference type="RefSeq" id="WP_216586996.1">
    <property type="nucleotide sequence ID" value="NZ_JARAVY010000024.1"/>
</dbReference>
<proteinExistence type="predicted"/>
<comment type="caution">
    <text evidence="2">The sequence shown here is derived from an EMBL/GenBank/DDBJ whole genome shotgun (WGS) entry which is preliminary data.</text>
</comment>
<accession>A0ABU4LHI5</accession>
<keyword evidence="3" id="KW-1185">Reference proteome</keyword>
<name>A0ABU4LHI5_9ACTN</name>
<dbReference type="Proteomes" id="UP001271723">
    <property type="component" value="Unassembled WGS sequence"/>
</dbReference>
<feature type="region of interest" description="Disordered" evidence="1">
    <location>
        <begin position="1"/>
        <end position="79"/>
    </location>
</feature>
<evidence type="ECO:0000313" key="2">
    <source>
        <dbReference type="EMBL" id="MDX2914905.1"/>
    </source>
</evidence>
<evidence type="ECO:0000313" key="3">
    <source>
        <dbReference type="Proteomes" id="UP001271723"/>
    </source>
</evidence>
<dbReference type="EMBL" id="JARAVY010000024">
    <property type="protein sequence ID" value="MDX2914905.1"/>
    <property type="molecule type" value="Genomic_DNA"/>
</dbReference>
<evidence type="ECO:0000256" key="1">
    <source>
        <dbReference type="SAM" id="MobiDB-lite"/>
    </source>
</evidence>
<protein>
    <submittedName>
        <fullName evidence="2">Uncharacterized protein</fullName>
    </submittedName>
</protein>
<reference evidence="2 3" key="1">
    <citation type="journal article" date="2023" name="Microb. Genom.">
        <title>Mesoterricola silvestris gen. nov., sp. nov., Mesoterricola sediminis sp. nov., Geothrix oryzae sp. nov., Geothrix edaphica sp. nov., Geothrix rubra sp. nov., and Geothrix limicola sp. nov., six novel members of Acidobacteriota isolated from soils.</title>
        <authorList>
            <person name="Weisberg A.J."/>
            <person name="Pearce E."/>
            <person name="Kramer C.G."/>
            <person name="Chang J.H."/>
            <person name="Clarke C.R."/>
        </authorList>
    </citation>
    <scope>NUCLEOTIDE SEQUENCE [LARGE SCALE GENOMIC DNA]</scope>
    <source>
        <strain evidence="2 3">NRRL_B-2795</strain>
    </source>
</reference>
<sequence length="79" mass="9678">MGMKDQFQDKAESPRRAQQERSPQRPQRDGERSPRRPEEERSPQRPEHGQPERGARRRDEESERLMRDEDDRFRQEYEA</sequence>